<feature type="compositionally biased region" description="Acidic residues" evidence="1">
    <location>
        <begin position="89"/>
        <end position="98"/>
    </location>
</feature>
<reference evidence="2" key="2">
    <citation type="submission" date="2023-10" db="EMBL/GenBank/DDBJ databases">
        <title>Rapid discrimination of Bifidobacterium longum Subspecies based on MALDI-TOF MS and Machine Learning.</title>
        <authorList>
            <person name="Chen J."/>
        </authorList>
    </citation>
    <scope>NUCLEOTIDE SEQUENCE</scope>
    <source>
        <strain evidence="2">YGMCC0039</strain>
    </source>
</reference>
<evidence type="ECO:0000313" key="3">
    <source>
        <dbReference type="EMBL" id="VYS94278.1"/>
    </source>
</evidence>
<feature type="region of interest" description="Disordered" evidence="1">
    <location>
        <begin position="74"/>
        <end position="98"/>
    </location>
</feature>
<dbReference type="EMBL" id="CACRSV010000017">
    <property type="protein sequence ID" value="VYS94278.1"/>
    <property type="molecule type" value="Genomic_DNA"/>
</dbReference>
<proteinExistence type="predicted"/>
<dbReference type="AlphaFoldDB" id="A0A6N2SNX7"/>
<protein>
    <submittedName>
        <fullName evidence="3">Uncharacterized protein</fullName>
    </submittedName>
</protein>
<accession>A0A6N2SNX7</accession>
<gene>
    <name evidence="3" type="ORF">BLLFYP82_01061</name>
    <name evidence="2" type="ORF">RS890_09560</name>
</gene>
<dbReference type="EMBL" id="JAWLRA010000036">
    <property type="protein sequence ID" value="MDW3127304.1"/>
    <property type="molecule type" value="Genomic_DNA"/>
</dbReference>
<evidence type="ECO:0000256" key="1">
    <source>
        <dbReference type="SAM" id="MobiDB-lite"/>
    </source>
</evidence>
<dbReference type="Proteomes" id="UP001277803">
    <property type="component" value="Unassembled WGS sequence"/>
</dbReference>
<reference evidence="3" key="1">
    <citation type="submission" date="2019-11" db="EMBL/GenBank/DDBJ databases">
        <authorList>
            <person name="Feng L."/>
        </authorList>
    </citation>
    <scope>NUCLEOTIDE SEQUENCE</scope>
    <source>
        <strain evidence="3">BlongumLFYP82</strain>
    </source>
</reference>
<organism evidence="3">
    <name type="scientific">Bifidobacterium longum</name>
    <dbReference type="NCBI Taxonomy" id="216816"/>
    <lineage>
        <taxon>Bacteria</taxon>
        <taxon>Bacillati</taxon>
        <taxon>Actinomycetota</taxon>
        <taxon>Actinomycetes</taxon>
        <taxon>Bifidobacteriales</taxon>
        <taxon>Bifidobacteriaceae</taxon>
        <taxon>Bifidobacterium</taxon>
    </lineage>
</organism>
<evidence type="ECO:0000313" key="2">
    <source>
        <dbReference type="EMBL" id="MDW3127304.1"/>
    </source>
</evidence>
<feature type="region of interest" description="Disordered" evidence="1">
    <location>
        <begin position="1"/>
        <end position="55"/>
    </location>
</feature>
<name>A0A6N2SNX7_BIFLN</name>
<sequence>MFETERREKENREAEQRKLDAERDAAWRTEQAEKREKNQMNQKKPVDYDDYRDSRYPDDDEFGAFVYLPVESGGWNEHAHYDDNGNPYLDDDWDKLPH</sequence>
<dbReference type="RefSeq" id="WP_144169828.1">
    <property type="nucleotide sequence ID" value="NZ_CACRSV010000017.1"/>
</dbReference>